<comment type="caution">
    <text evidence="1">The sequence shown here is derived from an EMBL/GenBank/DDBJ whole genome shotgun (WGS) entry which is preliminary data.</text>
</comment>
<dbReference type="AlphaFoldDB" id="A0A2H9M1Q0"/>
<evidence type="ECO:0000313" key="2">
    <source>
        <dbReference type="Proteomes" id="UP000230713"/>
    </source>
</evidence>
<dbReference type="EMBL" id="PEUT01000065">
    <property type="protein sequence ID" value="PIV13483.1"/>
    <property type="molecule type" value="Genomic_DNA"/>
</dbReference>
<name>A0A2H9M1Q0_HUBC1</name>
<dbReference type="Proteomes" id="UP000230713">
    <property type="component" value="Unassembled WGS sequence"/>
</dbReference>
<accession>A0A2H9M1Q0</accession>
<reference evidence="2" key="1">
    <citation type="submission" date="2017-09" db="EMBL/GenBank/DDBJ databases">
        <title>Depth-based differentiation of microbial function through sediment-hosted aquifers and enrichment of novel symbionts in the deep terrestrial subsurface.</title>
        <authorList>
            <person name="Probst A.J."/>
            <person name="Ladd B."/>
            <person name="Jarett J.K."/>
            <person name="Geller-Mcgrath D.E."/>
            <person name="Sieber C.M.K."/>
            <person name="Emerson J.B."/>
            <person name="Anantharaman K."/>
            <person name="Thomas B.C."/>
            <person name="Malmstrom R."/>
            <person name="Stieglmeier M."/>
            <person name="Klingl A."/>
            <person name="Woyke T."/>
            <person name="Ryan C.M."/>
            <person name="Banfield J.F."/>
        </authorList>
    </citation>
    <scope>NUCLEOTIDE SEQUENCE [LARGE SCALE GENOMIC DNA]</scope>
</reference>
<evidence type="ECO:0000313" key="1">
    <source>
        <dbReference type="EMBL" id="PIV13483.1"/>
    </source>
</evidence>
<organism evidence="1 2">
    <name type="scientific">Huberarchaeum crystalense</name>
    <dbReference type="NCBI Taxonomy" id="2014257"/>
    <lineage>
        <taxon>Archaea</taxon>
        <taxon>Candidatus Huberarchaeota</taxon>
        <taxon>Candidatus Huberarchaeia</taxon>
        <taxon>Candidatus Huberarchaeales</taxon>
        <taxon>Candidatus Huberarchaeaceae</taxon>
        <taxon>Candidatus Huberarchaeum</taxon>
    </lineage>
</organism>
<proteinExistence type="predicted"/>
<feature type="non-terminal residue" evidence="1">
    <location>
        <position position="150"/>
    </location>
</feature>
<sequence length="150" mass="16138">MAEIICGADPTQGGLNSVHVKKGSINKLYVNAEISGGTETIGNVKIEDAATTTKANVEVDGGKNAIYVRSNSLATLALQNQHQTNLTNISNKLTTTNTSLSEINVKVTKEVVRKIYVFQQVTNPYVFGGNNERLLMENPSPSNLINGVDF</sequence>
<gene>
    <name evidence="1" type="ORF">COS45_02690</name>
</gene>
<protein>
    <submittedName>
        <fullName evidence="1">Uncharacterized protein</fullName>
    </submittedName>
</protein>